<dbReference type="InterPro" id="IPR046457">
    <property type="entry name" value="PMI_typeI_cat"/>
</dbReference>
<dbReference type="GO" id="GO:0005975">
    <property type="term" value="P:carbohydrate metabolic process"/>
    <property type="evidence" value="ECO:0007669"/>
    <property type="project" value="InterPro"/>
</dbReference>
<evidence type="ECO:0000256" key="7">
    <source>
        <dbReference type="ARBA" id="ARBA00022723"/>
    </source>
</evidence>
<evidence type="ECO:0000256" key="1">
    <source>
        <dbReference type="ARBA" id="ARBA00000757"/>
    </source>
</evidence>
<dbReference type="Gene3D" id="2.60.120.10">
    <property type="entry name" value="Jelly Rolls"/>
    <property type="match status" value="2"/>
</dbReference>
<dbReference type="GO" id="GO:0005829">
    <property type="term" value="C:cytosol"/>
    <property type="evidence" value="ECO:0007669"/>
    <property type="project" value="TreeGrafter"/>
</dbReference>
<dbReference type="PROSITE" id="PS00966">
    <property type="entry name" value="PMI_I_2"/>
    <property type="match status" value="1"/>
</dbReference>
<dbReference type="PRINTS" id="PR00714">
    <property type="entry name" value="MAN6PISMRASE"/>
</dbReference>
<dbReference type="GO" id="GO:0008270">
    <property type="term" value="F:zinc ion binding"/>
    <property type="evidence" value="ECO:0007669"/>
    <property type="project" value="InterPro"/>
</dbReference>
<evidence type="ECO:0000259" key="16">
    <source>
        <dbReference type="Pfam" id="PF20511"/>
    </source>
</evidence>
<feature type="domain" description="Phosphomannose isomerase type I C-terminal" evidence="15">
    <location>
        <begin position="348"/>
        <end position="393"/>
    </location>
</feature>
<evidence type="ECO:0000313" key="19">
    <source>
        <dbReference type="Proteomes" id="UP000590412"/>
    </source>
</evidence>
<evidence type="ECO:0000256" key="13">
    <source>
        <dbReference type="RuleBase" id="RU004189"/>
    </source>
</evidence>
<comment type="pathway">
    <text evidence="3 14">Nucleotide-sugar biosynthesis; GDP-alpha-D-mannose biosynthesis; alpha-D-mannose 1-phosphate from D-fructose 6-phosphate: step 1/2.</text>
</comment>
<protein>
    <recommendedName>
        <fullName evidence="6 12">Mannose-6-phosphate isomerase</fullName>
        <ecNumber evidence="5 12">5.3.1.8</ecNumber>
    </recommendedName>
</protein>
<proteinExistence type="inferred from homology"/>
<dbReference type="SUPFAM" id="SSF51182">
    <property type="entry name" value="RmlC-like cupins"/>
    <property type="match status" value="1"/>
</dbReference>
<comment type="similarity">
    <text evidence="4 13">Belongs to the mannose-6-phosphate isomerase type 1 family.</text>
</comment>
<dbReference type="Gene3D" id="1.10.441.10">
    <property type="entry name" value="Phosphomannose Isomerase, domain 2"/>
    <property type="match status" value="1"/>
</dbReference>
<evidence type="ECO:0000256" key="14">
    <source>
        <dbReference type="RuleBase" id="RU004248"/>
    </source>
</evidence>
<dbReference type="OrthoDB" id="6605218at2759"/>
<feature type="domain" description="Phosphomannose isomerase type I catalytic" evidence="16">
    <location>
        <begin position="5"/>
        <end position="153"/>
    </location>
</feature>
<reference evidence="18" key="1">
    <citation type="submission" date="2020-03" db="EMBL/GenBank/DDBJ databases">
        <title>FDA dAtabase for Regulatory Grade micrObial Sequences (FDA-ARGOS): Supporting development and validation of Infectious Disease Dx tests.</title>
        <authorList>
            <person name="Campos J."/>
            <person name="Goldberg B."/>
            <person name="Tallon L."/>
            <person name="Sadzewicz L."/>
            <person name="Vavikolanu K."/>
            <person name="Mehta A."/>
            <person name="Aluvathingal J."/>
            <person name="Nadendla S."/>
            <person name="Nandy P."/>
            <person name="Geyer C."/>
            <person name="Yan Y."/>
            <person name="Sichtig H."/>
        </authorList>
    </citation>
    <scope>NUCLEOTIDE SEQUENCE [LARGE SCALE GENOMIC DNA]</scope>
    <source>
        <strain evidence="18">FDAARGOS_652</strain>
    </source>
</reference>
<evidence type="ECO:0000259" key="15">
    <source>
        <dbReference type="Pfam" id="PF01238"/>
    </source>
</evidence>
<dbReference type="Pfam" id="PF20512">
    <property type="entry name" value="PMI_typeI_hel"/>
    <property type="match status" value="1"/>
</dbReference>
<comment type="caution">
    <text evidence="18">The sequence shown here is derived from an EMBL/GenBank/DDBJ whole genome shotgun (WGS) entry which is preliminary data.</text>
</comment>
<accession>A0A8X7T9U2</accession>
<comment type="function">
    <text evidence="2">Involved in the synthesis of the GDP-mannose and dolichol-phosphate-mannose required for a number of critical mannosyl transfer reactions.</text>
</comment>
<dbReference type="PIRSF" id="PIRSF001480">
    <property type="entry name" value="Mannose-6-phosphate_isomerase"/>
    <property type="match status" value="1"/>
</dbReference>
<dbReference type="Pfam" id="PF01238">
    <property type="entry name" value="PMI_typeI_C"/>
    <property type="match status" value="1"/>
</dbReference>
<keyword evidence="9 12" id="KW-0413">Isomerase</keyword>
<evidence type="ECO:0000256" key="11">
    <source>
        <dbReference type="PIRSR" id="PIRSR001480-2"/>
    </source>
</evidence>
<dbReference type="EMBL" id="JABWAB010000005">
    <property type="protein sequence ID" value="KAF6050939.1"/>
    <property type="molecule type" value="Genomic_DNA"/>
</dbReference>
<organism evidence="18 19">
    <name type="scientific">Candida parapsilosis</name>
    <name type="common">Yeast</name>
    <dbReference type="NCBI Taxonomy" id="5480"/>
    <lineage>
        <taxon>Eukaryota</taxon>
        <taxon>Fungi</taxon>
        <taxon>Dikarya</taxon>
        <taxon>Ascomycota</taxon>
        <taxon>Saccharomycotina</taxon>
        <taxon>Pichiomycetes</taxon>
        <taxon>Debaryomycetaceae</taxon>
        <taxon>Candida/Lodderomyces clade</taxon>
        <taxon>Candida</taxon>
    </lineage>
</organism>
<dbReference type="PANTHER" id="PTHR10309:SF0">
    <property type="entry name" value="MANNOSE-6-PHOSPHATE ISOMERASE"/>
    <property type="match status" value="1"/>
</dbReference>
<dbReference type="Proteomes" id="UP000590412">
    <property type="component" value="Unassembled WGS sequence"/>
</dbReference>
<feature type="domain" description="Phosphomannose isomerase type I helical insertion" evidence="17">
    <location>
        <begin position="169"/>
        <end position="264"/>
    </location>
</feature>
<dbReference type="NCBIfam" id="TIGR00218">
    <property type="entry name" value="manA"/>
    <property type="match status" value="1"/>
</dbReference>
<dbReference type="GO" id="GO:0000032">
    <property type="term" value="P:cell wall mannoprotein biosynthetic process"/>
    <property type="evidence" value="ECO:0007669"/>
    <property type="project" value="EnsemblFungi"/>
</dbReference>
<dbReference type="GO" id="GO:0009298">
    <property type="term" value="P:GDP-mannose biosynthetic process"/>
    <property type="evidence" value="ECO:0007669"/>
    <property type="project" value="EnsemblFungi"/>
</dbReference>
<dbReference type="InterPro" id="IPR016305">
    <property type="entry name" value="Mannose-6-P_Isomerase"/>
</dbReference>
<name>A0A8X7T9U2_CANPA</name>
<evidence type="ECO:0000256" key="12">
    <source>
        <dbReference type="RuleBase" id="RU000611"/>
    </source>
</evidence>
<evidence type="ECO:0000313" key="18">
    <source>
        <dbReference type="EMBL" id="KAF6050939.1"/>
    </source>
</evidence>
<evidence type="ECO:0000256" key="5">
    <source>
        <dbReference type="ARBA" id="ARBA00011956"/>
    </source>
</evidence>
<dbReference type="Pfam" id="PF20511">
    <property type="entry name" value="PMI_typeI_cat"/>
    <property type="match status" value="1"/>
</dbReference>
<feature type="binding site" evidence="11">
    <location>
        <position position="283"/>
    </location>
    <ligand>
        <name>Zn(2+)</name>
        <dbReference type="ChEBI" id="CHEBI:29105"/>
    </ligand>
</feature>
<evidence type="ECO:0000256" key="3">
    <source>
        <dbReference type="ARBA" id="ARBA00004666"/>
    </source>
</evidence>
<feature type="binding site" evidence="11">
    <location>
        <position position="109"/>
    </location>
    <ligand>
        <name>Zn(2+)</name>
        <dbReference type="ChEBI" id="CHEBI:29105"/>
    </ligand>
</feature>
<sequence length="435" mass="48178">MSDKLFRLQCGYQNYDWGKIGSSSAVAQFVKKSDPSITIDESKPYAELWMGTHPSVPSQAIGFNETLRDLITAHPQELLGESIIKKFGSSKELPFLFKVLSIEKVLSIQAHPDKALGAQLHSQDPKNYPDDNHKPEMAIAVTDFEGFCGFKPVDQLAYTLETIPELKQIIGNELVNEFVTGIKPTAEIGTQDDKKNRSLIQKIFSKLMNTEESEITKHASSLVQSSQSNPDLFTKIDPRLPELIQRLNKQFPNDIGLFCGCLLLNHVALNKGEAMFLQAKDPHAYISGDIIECMAASDNVVRAGFTPKFKDVKNLVDMLTYASEPVEKQKMQPKQFPRSTGDAIAVNLFDPPIEEFSVLQTVFDKKGGKQSYKSIEGPSIIIATNGSGQIKIAGSPDSEKVDTGYVFFVAPNTEVELVANDGEEQFTTYRAFVEA</sequence>
<feature type="binding site" evidence="11">
    <location>
        <position position="111"/>
    </location>
    <ligand>
        <name>Zn(2+)</name>
        <dbReference type="ChEBI" id="CHEBI:29105"/>
    </ligand>
</feature>
<dbReference type="InterPro" id="IPR014710">
    <property type="entry name" value="RmlC-like_jellyroll"/>
</dbReference>
<dbReference type="InterPro" id="IPR011051">
    <property type="entry name" value="RmlC_Cupin_sf"/>
</dbReference>
<comment type="catalytic activity">
    <reaction evidence="1 12">
        <text>D-mannose 6-phosphate = D-fructose 6-phosphate</text>
        <dbReference type="Rhea" id="RHEA:12356"/>
        <dbReference type="ChEBI" id="CHEBI:58735"/>
        <dbReference type="ChEBI" id="CHEBI:61527"/>
        <dbReference type="EC" id="5.3.1.8"/>
    </reaction>
</comment>
<dbReference type="GO" id="GO:0004476">
    <property type="term" value="F:mannose-6-phosphate isomerase activity"/>
    <property type="evidence" value="ECO:0007669"/>
    <property type="project" value="UniProtKB-EC"/>
</dbReference>
<evidence type="ECO:0000256" key="4">
    <source>
        <dbReference type="ARBA" id="ARBA00010772"/>
    </source>
</evidence>
<evidence type="ECO:0000256" key="8">
    <source>
        <dbReference type="ARBA" id="ARBA00022833"/>
    </source>
</evidence>
<dbReference type="PROSITE" id="PS00965">
    <property type="entry name" value="PMI_I_1"/>
    <property type="match status" value="1"/>
</dbReference>
<comment type="cofactor">
    <cofactor evidence="11 12">
        <name>Zn(2+)</name>
        <dbReference type="ChEBI" id="CHEBI:29105"/>
    </cofactor>
    <text evidence="11 12">Binds 1 zinc ion per subunit.</text>
</comment>
<dbReference type="FunFam" id="1.10.441.10:FF:000001">
    <property type="entry name" value="Mannose-6-phosphate isomerase"/>
    <property type="match status" value="1"/>
</dbReference>
<dbReference type="InterPro" id="IPR046458">
    <property type="entry name" value="PMI_typeI_hel"/>
</dbReference>
<dbReference type="InterPro" id="IPR001250">
    <property type="entry name" value="Man6P_Isoase-1"/>
</dbReference>
<evidence type="ECO:0000256" key="2">
    <source>
        <dbReference type="ARBA" id="ARBA00002564"/>
    </source>
</evidence>
<dbReference type="InterPro" id="IPR046456">
    <property type="entry name" value="PMI_typeI_C"/>
</dbReference>
<evidence type="ECO:0000256" key="6">
    <source>
        <dbReference type="ARBA" id="ARBA00018236"/>
    </source>
</evidence>
<dbReference type="InterPro" id="IPR018050">
    <property type="entry name" value="Pmannose_isomerase-type1_CS"/>
</dbReference>
<feature type="binding site" evidence="11">
    <location>
        <position position="136"/>
    </location>
    <ligand>
        <name>Zn(2+)</name>
        <dbReference type="ChEBI" id="CHEBI:29105"/>
    </ligand>
</feature>
<keyword evidence="7 11" id="KW-0479">Metal-binding</keyword>
<gene>
    <name evidence="18" type="primary">PMI1</name>
    <name evidence="18" type="ORF">FOB60_003607</name>
</gene>
<evidence type="ECO:0000259" key="17">
    <source>
        <dbReference type="Pfam" id="PF20512"/>
    </source>
</evidence>
<dbReference type="PANTHER" id="PTHR10309">
    <property type="entry name" value="MANNOSE-6-PHOSPHATE ISOMERASE"/>
    <property type="match status" value="1"/>
</dbReference>
<dbReference type="EC" id="5.3.1.8" evidence="5 12"/>
<dbReference type="CDD" id="cd07011">
    <property type="entry name" value="cupin_PMI_type_I_N"/>
    <property type="match status" value="1"/>
</dbReference>
<evidence type="ECO:0000256" key="10">
    <source>
        <dbReference type="PIRSR" id="PIRSR001480-1"/>
    </source>
</evidence>
<evidence type="ECO:0000256" key="9">
    <source>
        <dbReference type="ARBA" id="ARBA00023235"/>
    </source>
</evidence>
<feature type="active site" evidence="10">
    <location>
        <position position="302"/>
    </location>
</feature>
<keyword evidence="8 11" id="KW-0862">Zinc</keyword>
<dbReference type="AlphaFoldDB" id="A0A8X7T9U2"/>